<feature type="region of interest" description="Disordered" evidence="1">
    <location>
        <begin position="257"/>
        <end position="281"/>
    </location>
</feature>
<proteinExistence type="predicted"/>
<dbReference type="AlphaFoldDB" id="A0A543CR98"/>
<evidence type="ECO:0000256" key="1">
    <source>
        <dbReference type="SAM" id="MobiDB-lite"/>
    </source>
</evidence>
<evidence type="ECO:0000313" key="3">
    <source>
        <dbReference type="Proteomes" id="UP000316096"/>
    </source>
</evidence>
<sequence>MRVWELSLPLPPGYPSALCSSCTIPTRRRWRKPAEPEARPPGRSPGRAPGSMPCGERWRPLLPGHPSALPEARPPRRSPGRAPGSMPSVGAVAAPTARPPQRPVFDLHYPHAPEVEKSRRARPLTGPPPGPCHVWRTAAALTARPAEGTPSRCWVHAVCRLMRTATGARRRRTNRAGRSRDRLGPRRAVLSVDYVRLGCSPHAPVVGRTRCQGLIRSPAVLLRDVRTTPRRVVVGRHQADSLLDLATRRVNCRSLRTETPRRVPQAENPDSGVTKLRQTCT</sequence>
<comment type="caution">
    <text evidence="2">The sequence shown here is derived from an EMBL/GenBank/DDBJ whole genome shotgun (WGS) entry which is preliminary data.</text>
</comment>
<feature type="compositionally biased region" description="Low complexity" evidence="1">
    <location>
        <begin position="44"/>
        <end position="53"/>
    </location>
</feature>
<evidence type="ECO:0000313" key="2">
    <source>
        <dbReference type="EMBL" id="TQL99632.1"/>
    </source>
</evidence>
<accession>A0A543CR98</accession>
<feature type="region of interest" description="Disordered" evidence="1">
    <location>
        <begin position="27"/>
        <end position="102"/>
    </location>
</feature>
<gene>
    <name evidence="2" type="ORF">FB559_5329</name>
</gene>
<dbReference type="EMBL" id="VFOZ01000001">
    <property type="protein sequence ID" value="TQL99632.1"/>
    <property type="molecule type" value="Genomic_DNA"/>
</dbReference>
<name>A0A543CR98_9ACTN</name>
<organism evidence="2 3">
    <name type="scientific">Actinoallomurus bryophytorum</name>
    <dbReference type="NCBI Taxonomy" id="1490222"/>
    <lineage>
        <taxon>Bacteria</taxon>
        <taxon>Bacillati</taxon>
        <taxon>Actinomycetota</taxon>
        <taxon>Actinomycetes</taxon>
        <taxon>Streptosporangiales</taxon>
        <taxon>Thermomonosporaceae</taxon>
        <taxon>Actinoallomurus</taxon>
    </lineage>
</organism>
<reference evidence="2 3" key="1">
    <citation type="submission" date="2019-06" db="EMBL/GenBank/DDBJ databases">
        <title>Sequencing the genomes of 1000 actinobacteria strains.</title>
        <authorList>
            <person name="Klenk H.-P."/>
        </authorList>
    </citation>
    <scope>NUCLEOTIDE SEQUENCE [LARGE SCALE GENOMIC DNA]</scope>
    <source>
        <strain evidence="2 3">DSM 102200</strain>
    </source>
</reference>
<dbReference type="Proteomes" id="UP000316096">
    <property type="component" value="Unassembled WGS sequence"/>
</dbReference>
<protein>
    <submittedName>
        <fullName evidence="2">Uncharacterized protein</fullName>
    </submittedName>
</protein>
<keyword evidence="3" id="KW-1185">Reference proteome</keyword>